<feature type="domain" description="Gfo/Idh/MocA-like oxidoreductase N-terminal" evidence="3">
    <location>
        <begin position="4"/>
        <end position="119"/>
    </location>
</feature>
<feature type="domain" description="GFO/IDH/MocA-like oxidoreductase" evidence="4">
    <location>
        <begin position="133"/>
        <end position="259"/>
    </location>
</feature>
<dbReference type="OrthoDB" id="9815825at2"/>
<dbReference type="InterPro" id="IPR055170">
    <property type="entry name" value="GFO_IDH_MocA-like_dom"/>
</dbReference>
<dbReference type="Pfam" id="PF01408">
    <property type="entry name" value="GFO_IDH_MocA"/>
    <property type="match status" value="1"/>
</dbReference>
<dbReference type="PANTHER" id="PTHR42840:SF3">
    <property type="entry name" value="BINDING ROSSMANN FOLD OXIDOREDUCTASE, PUTATIVE (AFU_ORTHOLOGUE AFUA_2G10240)-RELATED"/>
    <property type="match status" value="1"/>
</dbReference>
<dbReference type="GO" id="GO:0016491">
    <property type="term" value="F:oxidoreductase activity"/>
    <property type="evidence" value="ECO:0007669"/>
    <property type="project" value="UniProtKB-KW"/>
</dbReference>
<evidence type="ECO:0000259" key="4">
    <source>
        <dbReference type="Pfam" id="PF22725"/>
    </source>
</evidence>
<proteinExistence type="inferred from homology"/>
<keyword evidence="2" id="KW-0560">Oxidoreductase</keyword>
<keyword evidence="6" id="KW-1185">Reference proteome</keyword>
<dbReference type="InterPro" id="IPR000683">
    <property type="entry name" value="Gfo/Idh/MocA-like_OxRdtase_N"/>
</dbReference>
<name>A0A1M5TTH9_9BACI</name>
<evidence type="ECO:0000313" key="6">
    <source>
        <dbReference type="Proteomes" id="UP000184079"/>
    </source>
</evidence>
<dbReference type="Gene3D" id="3.40.50.720">
    <property type="entry name" value="NAD(P)-binding Rossmann-like Domain"/>
    <property type="match status" value="1"/>
</dbReference>
<protein>
    <submittedName>
        <fullName evidence="5">Myo-inositol 2-dehydrogenase / D-chiro-inositol 1-dehydrogenase</fullName>
    </submittedName>
</protein>
<dbReference type="SUPFAM" id="SSF55347">
    <property type="entry name" value="Glyceraldehyde-3-phosphate dehydrogenase-like, C-terminal domain"/>
    <property type="match status" value="1"/>
</dbReference>
<comment type="similarity">
    <text evidence="1">Belongs to the Gfo/Idh/MocA family.</text>
</comment>
<dbReference type="Pfam" id="PF22725">
    <property type="entry name" value="GFO_IDH_MocA_C3"/>
    <property type="match status" value="1"/>
</dbReference>
<evidence type="ECO:0000256" key="1">
    <source>
        <dbReference type="ARBA" id="ARBA00010928"/>
    </source>
</evidence>
<organism evidence="5 6">
    <name type="scientific">Virgibacillus chiguensis</name>
    <dbReference type="NCBI Taxonomy" id="411959"/>
    <lineage>
        <taxon>Bacteria</taxon>
        <taxon>Bacillati</taxon>
        <taxon>Bacillota</taxon>
        <taxon>Bacilli</taxon>
        <taxon>Bacillales</taxon>
        <taxon>Bacillaceae</taxon>
        <taxon>Virgibacillus</taxon>
    </lineage>
</organism>
<dbReference type="GO" id="GO:0005737">
    <property type="term" value="C:cytoplasm"/>
    <property type="evidence" value="ECO:0007669"/>
    <property type="project" value="TreeGrafter"/>
</dbReference>
<dbReference type="EMBL" id="FQXD01000008">
    <property type="protein sequence ID" value="SHH53991.1"/>
    <property type="molecule type" value="Genomic_DNA"/>
</dbReference>
<dbReference type="GO" id="GO:0000166">
    <property type="term" value="F:nucleotide binding"/>
    <property type="evidence" value="ECO:0007669"/>
    <property type="project" value="InterPro"/>
</dbReference>
<dbReference type="AlphaFoldDB" id="A0A1M5TTH9"/>
<sequence length="341" mass="37953">MKKINVGIVGLGRMGLTHAENIVERIPEAVLVAVCSFVDEELQMAKTKLGVEKAYTSFENMLLDAEIDAVVIASPSGLHGEHIRLAMKKGLHVFCEKPIGVEVEDIERTIEVVEGYPKQIFHLGFMRRYDKSYQYAKQKVDNGEIGDLTLIRCYGIDPASELGNFVQFATNSKSGGLFADMAIHDIDLVRWFSGKEVKRVWAIGKNTAYPELDDLGDLETGASMMQLEDNTMALLVAGRNATHGYHVETELIGTKGMLRIAQEPEKNHVSIFNNQGVVRPTSQHFSERFKEAFFREMKEFILCIQDGKQPGVTVYDGLESTVIANACQESVDTGKMVEISK</sequence>
<dbReference type="Proteomes" id="UP000184079">
    <property type="component" value="Unassembled WGS sequence"/>
</dbReference>
<reference evidence="6" key="1">
    <citation type="submission" date="2016-11" db="EMBL/GenBank/DDBJ databases">
        <authorList>
            <person name="Varghese N."/>
            <person name="Submissions S."/>
        </authorList>
    </citation>
    <scope>NUCLEOTIDE SEQUENCE [LARGE SCALE GENOMIC DNA]</scope>
    <source>
        <strain evidence="6">CGMCC 1.6496</strain>
    </source>
</reference>
<dbReference type="RefSeq" id="WP_073008838.1">
    <property type="nucleotide sequence ID" value="NZ_FQXD01000008.1"/>
</dbReference>
<evidence type="ECO:0000256" key="2">
    <source>
        <dbReference type="ARBA" id="ARBA00023002"/>
    </source>
</evidence>
<gene>
    <name evidence="5" type="ORF">SAMN05421807_108133</name>
</gene>
<dbReference type="GO" id="GO:0006740">
    <property type="term" value="P:NADPH regeneration"/>
    <property type="evidence" value="ECO:0007669"/>
    <property type="project" value="TreeGrafter"/>
</dbReference>
<dbReference type="InterPro" id="IPR030827">
    <property type="entry name" value="Myo_inos_IolG"/>
</dbReference>
<evidence type="ECO:0000259" key="3">
    <source>
        <dbReference type="Pfam" id="PF01408"/>
    </source>
</evidence>
<accession>A0A1M5TTH9</accession>
<evidence type="ECO:0000313" key="5">
    <source>
        <dbReference type="EMBL" id="SHH53991.1"/>
    </source>
</evidence>
<dbReference type="Gene3D" id="3.30.360.10">
    <property type="entry name" value="Dihydrodipicolinate Reductase, domain 2"/>
    <property type="match status" value="1"/>
</dbReference>
<dbReference type="NCBIfam" id="TIGR04380">
    <property type="entry name" value="myo_inos_iolG"/>
    <property type="match status" value="1"/>
</dbReference>
<dbReference type="InterPro" id="IPR036291">
    <property type="entry name" value="NAD(P)-bd_dom_sf"/>
</dbReference>
<dbReference type="PANTHER" id="PTHR42840">
    <property type="entry name" value="NAD(P)-BINDING ROSSMANN-FOLD SUPERFAMILY PROTEIN-RELATED"/>
    <property type="match status" value="1"/>
</dbReference>
<dbReference type="SUPFAM" id="SSF51735">
    <property type="entry name" value="NAD(P)-binding Rossmann-fold domains"/>
    <property type="match status" value="1"/>
</dbReference>